<evidence type="ECO:0000313" key="4">
    <source>
        <dbReference type="EMBL" id="GLD73005.1"/>
    </source>
</evidence>
<dbReference type="Pfam" id="PF00932">
    <property type="entry name" value="LTD"/>
    <property type="match status" value="2"/>
</dbReference>
<dbReference type="GO" id="GO:0005200">
    <property type="term" value="F:structural constituent of cytoskeleton"/>
    <property type="evidence" value="ECO:0007669"/>
    <property type="project" value="TreeGrafter"/>
</dbReference>
<gene>
    <name evidence="4" type="ORF">AKAME5_002433000</name>
</gene>
<name>A0AAD3RM38_LATJO</name>
<feature type="compositionally biased region" description="Basic and acidic residues" evidence="2">
    <location>
        <begin position="67"/>
        <end position="85"/>
    </location>
</feature>
<sequence length="329" mass="38629">MMSEVRGAEIQRLNQELERTNKQSEDREAEIQQLQDQNRDLQRQNQELEDKNKQLERNQTAANTQLQEERERRINAEREVERLKNQTEQSAETQSSTTGPIIVDQIDPQGKYIRLRNQSDKVQPLGGWELHLRVNKRKPNIWRFFYSDKVRAKSTVTIWVSEHGVGSWPLGDRVWKGLKSWSPEDHVLVTLFNRSGELKVSKEQRPENWTSQDSPSNRHITVDEVDQEGRYIKLYNNSSDQDQQLKDWSIYVEVDNRKPIMYTFGSLRLRAKNTVTIWASDCPTRNHSPTDLVWFGQKSWGPGNQQWSLSSAALDRKWTRGHLQPKHES</sequence>
<dbReference type="GO" id="GO:0006998">
    <property type="term" value="P:nuclear envelope organization"/>
    <property type="evidence" value="ECO:0007669"/>
    <property type="project" value="TreeGrafter"/>
</dbReference>
<dbReference type="InterPro" id="IPR036415">
    <property type="entry name" value="Lamin_tail_dom_sf"/>
</dbReference>
<organism evidence="4 5">
    <name type="scientific">Lates japonicus</name>
    <name type="common">Japanese lates</name>
    <dbReference type="NCBI Taxonomy" id="270547"/>
    <lineage>
        <taxon>Eukaryota</taxon>
        <taxon>Metazoa</taxon>
        <taxon>Chordata</taxon>
        <taxon>Craniata</taxon>
        <taxon>Vertebrata</taxon>
        <taxon>Euteleostomi</taxon>
        <taxon>Actinopterygii</taxon>
        <taxon>Neopterygii</taxon>
        <taxon>Teleostei</taxon>
        <taxon>Neoteleostei</taxon>
        <taxon>Acanthomorphata</taxon>
        <taxon>Carangaria</taxon>
        <taxon>Carangaria incertae sedis</taxon>
        <taxon>Centropomidae</taxon>
        <taxon>Lates</taxon>
    </lineage>
</organism>
<evidence type="ECO:0000256" key="1">
    <source>
        <dbReference type="ARBA" id="ARBA00023054"/>
    </source>
</evidence>
<dbReference type="GO" id="GO:0051664">
    <property type="term" value="P:nuclear pore localization"/>
    <property type="evidence" value="ECO:0007669"/>
    <property type="project" value="TreeGrafter"/>
</dbReference>
<dbReference type="PROSITE" id="PS51841">
    <property type="entry name" value="LTD"/>
    <property type="match status" value="1"/>
</dbReference>
<evidence type="ECO:0000256" key="2">
    <source>
        <dbReference type="SAM" id="MobiDB-lite"/>
    </source>
</evidence>
<keyword evidence="5" id="KW-1185">Reference proteome</keyword>
<dbReference type="SUPFAM" id="SSF74853">
    <property type="entry name" value="Lamin A/C globular tail domain"/>
    <property type="match status" value="2"/>
</dbReference>
<dbReference type="Gene3D" id="2.60.40.1260">
    <property type="entry name" value="Lamin Tail domain"/>
    <property type="match status" value="2"/>
</dbReference>
<protein>
    <submittedName>
        <fullName evidence="4">Lamin-L(II)-like protein</fullName>
    </submittedName>
</protein>
<feature type="compositionally biased region" description="Low complexity" evidence="2">
    <location>
        <begin position="86"/>
        <end position="98"/>
    </location>
</feature>
<comment type="caution">
    <text evidence="4">The sequence shown here is derived from an EMBL/GenBank/DDBJ whole genome shotgun (WGS) entry which is preliminary data.</text>
</comment>
<evidence type="ECO:0000259" key="3">
    <source>
        <dbReference type="PROSITE" id="PS51841"/>
    </source>
</evidence>
<keyword evidence="1" id="KW-0175">Coiled coil</keyword>
<dbReference type="Proteomes" id="UP001279410">
    <property type="component" value="Unassembled WGS sequence"/>
</dbReference>
<proteinExistence type="predicted"/>
<feature type="domain" description="LTD" evidence="3">
    <location>
        <begin position="89"/>
        <end position="266"/>
    </location>
</feature>
<accession>A0AAD3RM38</accession>
<dbReference type="GO" id="GO:0007097">
    <property type="term" value="P:nuclear migration"/>
    <property type="evidence" value="ECO:0007669"/>
    <property type="project" value="TreeGrafter"/>
</dbReference>
<dbReference type="GO" id="GO:0090435">
    <property type="term" value="P:protein localization to nuclear envelope"/>
    <property type="evidence" value="ECO:0007669"/>
    <property type="project" value="TreeGrafter"/>
</dbReference>
<dbReference type="GO" id="GO:0005652">
    <property type="term" value="C:nuclear lamina"/>
    <property type="evidence" value="ECO:0007669"/>
    <property type="project" value="TreeGrafter"/>
</dbReference>
<dbReference type="PANTHER" id="PTHR45721:SF5">
    <property type="entry name" value="PRELAMIN-A_C"/>
    <property type="match status" value="1"/>
</dbReference>
<dbReference type="InterPro" id="IPR001322">
    <property type="entry name" value="Lamin_tail_dom"/>
</dbReference>
<evidence type="ECO:0000313" key="5">
    <source>
        <dbReference type="Proteomes" id="UP001279410"/>
    </source>
</evidence>
<feature type="compositionally biased region" description="Polar residues" evidence="2">
    <location>
        <begin position="57"/>
        <end position="66"/>
    </location>
</feature>
<dbReference type="AlphaFoldDB" id="A0AAD3RM38"/>
<dbReference type="PANTHER" id="PTHR45721">
    <property type="entry name" value="LAMIN DM0-RELATED"/>
    <property type="match status" value="1"/>
</dbReference>
<feature type="compositionally biased region" description="Basic and acidic residues" evidence="2">
    <location>
        <begin position="37"/>
        <end position="56"/>
    </location>
</feature>
<dbReference type="EMBL" id="BRZM01001354">
    <property type="protein sequence ID" value="GLD73005.1"/>
    <property type="molecule type" value="Genomic_DNA"/>
</dbReference>
<reference evidence="4" key="1">
    <citation type="submission" date="2022-08" db="EMBL/GenBank/DDBJ databases">
        <title>Genome sequencing of akame (Lates japonicus).</title>
        <authorList>
            <person name="Hashiguchi Y."/>
            <person name="Takahashi H."/>
        </authorList>
    </citation>
    <scope>NUCLEOTIDE SEQUENCE</scope>
    <source>
        <strain evidence="4">Kochi</strain>
    </source>
</reference>
<feature type="compositionally biased region" description="Basic and acidic residues" evidence="2">
    <location>
        <begin position="15"/>
        <end position="30"/>
    </location>
</feature>
<dbReference type="GO" id="GO:0031507">
    <property type="term" value="P:heterochromatin formation"/>
    <property type="evidence" value="ECO:0007669"/>
    <property type="project" value="TreeGrafter"/>
</dbReference>
<feature type="region of interest" description="Disordered" evidence="2">
    <location>
        <begin position="1"/>
        <end position="102"/>
    </location>
</feature>